<protein>
    <submittedName>
        <fullName evidence="1">Uncharacterized protein</fullName>
    </submittedName>
</protein>
<dbReference type="EMBL" id="JASNWA010000004">
    <property type="protein sequence ID" value="KAK3176888.1"/>
    <property type="molecule type" value="Genomic_DNA"/>
</dbReference>
<evidence type="ECO:0000313" key="2">
    <source>
        <dbReference type="Proteomes" id="UP001276659"/>
    </source>
</evidence>
<dbReference type="Proteomes" id="UP001276659">
    <property type="component" value="Unassembled WGS sequence"/>
</dbReference>
<proteinExistence type="predicted"/>
<sequence>MPTTKPKAVPFEWLERYILPKLGDALRQDLEATLDELKQLRTSLPASSLNPKDAIKIFDLRYNQLFDAWSLADNELFEIPALLVAIKNEYLFVTEGSLSNNALTQSQINNILIICIGEEKRLALQEYNRPNAAPSTQSLARPTTPSSDPAPLLLQFETKLNRLVTYKKEKRILQGIADYSLWYDKDEPMGISLILIEAKREGIVHRTRESQGKQNKLVYGLSTDGNEFQFWRLDNSSELTRSRKLDWKGGDGSRIVSYLRLVIRSAILSSLSTTPIKDKERRDVSLSTFRDPEKIKSFDYGGRRFNLPELGDDDDDDDDNMDIVDLSLLNSNLHR</sequence>
<keyword evidence="2" id="KW-1185">Reference proteome</keyword>
<gene>
    <name evidence="1" type="ORF">OEA41_008214</name>
</gene>
<evidence type="ECO:0000313" key="1">
    <source>
        <dbReference type="EMBL" id="KAK3176888.1"/>
    </source>
</evidence>
<reference evidence="1" key="1">
    <citation type="submission" date="2022-11" db="EMBL/GenBank/DDBJ databases">
        <title>Chromosomal genome sequence assembly and mating type (MAT) locus characterization of the leprose asexual lichenized fungus Lepraria neglecta (Nyl.) Erichsen.</title>
        <authorList>
            <person name="Allen J.L."/>
            <person name="Pfeffer B."/>
        </authorList>
    </citation>
    <scope>NUCLEOTIDE SEQUENCE</scope>
    <source>
        <strain evidence="1">Allen 5258</strain>
    </source>
</reference>
<comment type="caution">
    <text evidence="1">The sequence shown here is derived from an EMBL/GenBank/DDBJ whole genome shotgun (WGS) entry which is preliminary data.</text>
</comment>
<accession>A0AAD9ZFE5</accession>
<organism evidence="1 2">
    <name type="scientific">Lepraria neglecta</name>
    <dbReference type="NCBI Taxonomy" id="209136"/>
    <lineage>
        <taxon>Eukaryota</taxon>
        <taxon>Fungi</taxon>
        <taxon>Dikarya</taxon>
        <taxon>Ascomycota</taxon>
        <taxon>Pezizomycotina</taxon>
        <taxon>Lecanoromycetes</taxon>
        <taxon>OSLEUM clade</taxon>
        <taxon>Lecanoromycetidae</taxon>
        <taxon>Lecanorales</taxon>
        <taxon>Lecanorineae</taxon>
        <taxon>Stereocaulaceae</taxon>
        <taxon>Lepraria</taxon>
    </lineage>
</organism>
<name>A0AAD9ZFE5_9LECA</name>
<dbReference type="AlphaFoldDB" id="A0AAD9ZFE5"/>